<keyword evidence="3" id="KW-0274">FAD</keyword>
<dbReference type="KEGG" id="mee:DA075_25945"/>
<protein>
    <submittedName>
        <fullName evidence="6">TIGR03862 family flavoprotein</fullName>
    </submittedName>
</protein>
<sequence>MTKPSAQGAATVAVIGGGPAGLSAAEILAEAGLRVTVIERMPSPARKLLIAGRGGLNLTHSEPLERFLARYAPPERRLDAAIREFPPQALRDWCEGLGQPTFVGSSGRVFPQAFKASPLLRAWLARLDRLGVTLRTRTRWTGWDADGALALAGEDGPGSLRADATVLALGGASWPRLGSDGAWVPVLEATGISVSPLRPANAGFTAPWSPVFAERFAGAPLKRIALRLGLTQVRGEAVVTTEGIEGGAVYALSRPIREAIEEKGEAVVTLDLRPDVDATALARRIAGARPKESRATILRKAAGLSPPAAGLLREAVRDLPAEAGALAALIKAVPLRLTGLRPIERAISSAGGVAFADLDARLMLRRRPGTFLAGEMLDWEAPTGGYLLQASFASGRAAAKGVLAWLDER</sequence>
<keyword evidence="2" id="KW-0285">Flavoprotein</keyword>
<organism evidence="6 7">
    <name type="scientific">Methylobacterium currus</name>
    <dbReference type="NCBI Taxonomy" id="2051553"/>
    <lineage>
        <taxon>Bacteria</taxon>
        <taxon>Pseudomonadati</taxon>
        <taxon>Pseudomonadota</taxon>
        <taxon>Alphaproteobacteria</taxon>
        <taxon>Hyphomicrobiales</taxon>
        <taxon>Methylobacteriaceae</taxon>
        <taxon>Methylobacterium</taxon>
    </lineage>
</organism>
<evidence type="ECO:0000256" key="1">
    <source>
        <dbReference type="ARBA" id="ARBA00001974"/>
    </source>
</evidence>
<evidence type="ECO:0000259" key="4">
    <source>
        <dbReference type="Pfam" id="PF03486"/>
    </source>
</evidence>
<dbReference type="PANTHER" id="PTHR42887">
    <property type="entry name" value="OS12G0638800 PROTEIN"/>
    <property type="match status" value="1"/>
</dbReference>
<keyword evidence="7" id="KW-1185">Reference proteome</keyword>
<dbReference type="InterPro" id="IPR057661">
    <property type="entry name" value="RsdA/BaiN/AoA(So)_Rossmann"/>
</dbReference>
<evidence type="ECO:0000256" key="3">
    <source>
        <dbReference type="ARBA" id="ARBA00022827"/>
    </source>
</evidence>
<feature type="domain" description="RsdA/BaiN/AoA(So)-like Rossmann fold-like" evidence="4">
    <location>
        <begin position="11"/>
        <end position="400"/>
    </location>
</feature>
<dbReference type="RefSeq" id="WP_099955688.1">
    <property type="nucleotide sequence ID" value="NZ_CP028843.1"/>
</dbReference>
<feature type="domain" description="RsdA/BaiN/AoA(So)-like insert" evidence="5">
    <location>
        <begin position="198"/>
        <end position="348"/>
    </location>
</feature>
<dbReference type="SUPFAM" id="SSF51905">
    <property type="entry name" value="FAD/NAD(P)-binding domain"/>
    <property type="match status" value="1"/>
</dbReference>
<dbReference type="Pfam" id="PF22780">
    <property type="entry name" value="HI0933_like_1st"/>
    <property type="match status" value="1"/>
</dbReference>
<dbReference type="NCBIfam" id="TIGR00275">
    <property type="entry name" value="aminoacetone oxidase family FAD-binding enzyme"/>
    <property type="match status" value="1"/>
</dbReference>
<dbReference type="AlphaFoldDB" id="A0A2R4WQV1"/>
<accession>A0A2R4WQV1</accession>
<dbReference type="Gene3D" id="2.40.30.10">
    <property type="entry name" value="Translation factors"/>
    <property type="match status" value="1"/>
</dbReference>
<proteinExistence type="predicted"/>
<comment type="cofactor">
    <cofactor evidence="1">
        <name>FAD</name>
        <dbReference type="ChEBI" id="CHEBI:57692"/>
    </cofactor>
</comment>
<dbReference type="InterPro" id="IPR022460">
    <property type="entry name" value="Flavoprotein_PP4765"/>
</dbReference>
<dbReference type="Proteomes" id="UP000244755">
    <property type="component" value="Chromosome 1"/>
</dbReference>
<dbReference type="EMBL" id="CP028843">
    <property type="protein sequence ID" value="AWB23912.1"/>
    <property type="molecule type" value="Genomic_DNA"/>
</dbReference>
<evidence type="ECO:0000313" key="6">
    <source>
        <dbReference type="EMBL" id="AWB23912.1"/>
    </source>
</evidence>
<dbReference type="SUPFAM" id="SSF160996">
    <property type="entry name" value="HI0933 insert domain-like"/>
    <property type="match status" value="1"/>
</dbReference>
<dbReference type="PANTHER" id="PTHR42887:SF1">
    <property type="entry name" value="BLR3961 PROTEIN"/>
    <property type="match status" value="1"/>
</dbReference>
<evidence type="ECO:0000313" key="7">
    <source>
        <dbReference type="Proteomes" id="UP000244755"/>
    </source>
</evidence>
<reference evidence="6 7" key="1">
    <citation type="submission" date="2018-04" db="EMBL/GenBank/DDBJ databases">
        <title>Methylobacterium sp. PR1016A genome.</title>
        <authorList>
            <person name="Park W."/>
        </authorList>
    </citation>
    <scope>NUCLEOTIDE SEQUENCE [LARGE SCALE GENOMIC DNA]</scope>
    <source>
        <strain evidence="6 7">PR1016A</strain>
    </source>
</reference>
<dbReference type="Pfam" id="PF03486">
    <property type="entry name" value="HI0933_like"/>
    <property type="match status" value="1"/>
</dbReference>
<evidence type="ECO:0000259" key="5">
    <source>
        <dbReference type="Pfam" id="PF22780"/>
    </source>
</evidence>
<gene>
    <name evidence="6" type="ORF">DA075_25945</name>
</gene>
<dbReference type="OrthoDB" id="5288829at2"/>
<dbReference type="InterPro" id="IPR055178">
    <property type="entry name" value="RsdA/BaiN/AoA(So)-like_dom"/>
</dbReference>
<evidence type="ECO:0000256" key="2">
    <source>
        <dbReference type="ARBA" id="ARBA00022630"/>
    </source>
</evidence>
<dbReference type="Gene3D" id="3.50.50.60">
    <property type="entry name" value="FAD/NAD(P)-binding domain"/>
    <property type="match status" value="1"/>
</dbReference>
<dbReference type="Gene3D" id="1.10.8.260">
    <property type="entry name" value="HI0933 insert domain-like"/>
    <property type="match status" value="1"/>
</dbReference>
<dbReference type="InterPro" id="IPR036188">
    <property type="entry name" value="FAD/NAD-bd_sf"/>
</dbReference>
<name>A0A2R4WQV1_9HYPH</name>
<dbReference type="PRINTS" id="PR00420">
    <property type="entry name" value="RNGMNOXGNASE"/>
</dbReference>
<dbReference type="InterPro" id="IPR004792">
    <property type="entry name" value="BaiN-like"/>
</dbReference>
<dbReference type="InterPro" id="IPR023166">
    <property type="entry name" value="BaiN-like_dom_sf"/>
</dbReference>
<dbReference type="NCBIfam" id="TIGR03862">
    <property type="entry name" value="flavo_PP4765"/>
    <property type="match status" value="1"/>
</dbReference>